<gene>
    <name evidence="2" type="ORF">BJ987_006614</name>
</gene>
<feature type="region of interest" description="Disordered" evidence="1">
    <location>
        <begin position="29"/>
        <end position="55"/>
    </location>
</feature>
<keyword evidence="3" id="KW-1185">Reference proteome</keyword>
<organism evidence="2 3">
    <name type="scientific">Nocardia goodfellowii</name>
    <dbReference type="NCBI Taxonomy" id="882446"/>
    <lineage>
        <taxon>Bacteria</taxon>
        <taxon>Bacillati</taxon>
        <taxon>Actinomycetota</taxon>
        <taxon>Actinomycetes</taxon>
        <taxon>Mycobacteriales</taxon>
        <taxon>Nocardiaceae</taxon>
        <taxon>Nocardia</taxon>
    </lineage>
</organism>
<protein>
    <submittedName>
        <fullName evidence="2">Uncharacterized protein</fullName>
    </submittedName>
</protein>
<evidence type="ECO:0000313" key="3">
    <source>
        <dbReference type="Proteomes" id="UP001519325"/>
    </source>
</evidence>
<comment type="caution">
    <text evidence="2">The sequence shown here is derived from an EMBL/GenBank/DDBJ whole genome shotgun (WGS) entry which is preliminary data.</text>
</comment>
<feature type="compositionally biased region" description="Low complexity" evidence="1">
    <location>
        <begin position="31"/>
        <end position="50"/>
    </location>
</feature>
<sequence>MKRLGPWLTLAAIAVLGLVLLVVNMSKDTEPSSAQPNSGPSPSASAAPESTGPKATPFPANADYVATIPLAAGGVMTLEITVEGDKAIAYACDGKAIESWLQGPATNGSLKLTGKNDATLTGTHDGTAVNGNLSIGGKQWQFKAEPVTPPAGLYVYNEGGVRQSWIVDENGGVTGVQRAANGSTSPAAPLNSDATAVVNGKRITATKVSGGDDVG</sequence>
<proteinExistence type="predicted"/>
<evidence type="ECO:0000313" key="2">
    <source>
        <dbReference type="EMBL" id="MBP2193713.1"/>
    </source>
</evidence>
<evidence type="ECO:0000256" key="1">
    <source>
        <dbReference type="SAM" id="MobiDB-lite"/>
    </source>
</evidence>
<dbReference type="Proteomes" id="UP001519325">
    <property type="component" value="Unassembled WGS sequence"/>
</dbReference>
<accession>A0ABS4QPU2</accession>
<dbReference type="EMBL" id="JAGGMR010000001">
    <property type="protein sequence ID" value="MBP2193713.1"/>
    <property type="molecule type" value="Genomic_DNA"/>
</dbReference>
<dbReference type="RefSeq" id="WP_209896933.1">
    <property type="nucleotide sequence ID" value="NZ_JAGGMR010000001.1"/>
</dbReference>
<reference evidence="2 3" key="1">
    <citation type="submission" date="2021-03" db="EMBL/GenBank/DDBJ databases">
        <title>Sequencing the genomes of 1000 actinobacteria strains.</title>
        <authorList>
            <person name="Klenk H.-P."/>
        </authorList>
    </citation>
    <scope>NUCLEOTIDE SEQUENCE [LARGE SCALE GENOMIC DNA]</scope>
    <source>
        <strain evidence="2 3">DSM 45516</strain>
    </source>
</reference>
<name>A0ABS4QPU2_9NOCA</name>